<reference evidence="2 3" key="1">
    <citation type="submission" date="2020-08" db="EMBL/GenBank/DDBJ databases">
        <title>Genomic Encyclopedia of Type Strains, Phase IV (KMG-V): Genome sequencing to study the core and pangenomes of soil and plant-associated prokaryotes.</title>
        <authorList>
            <person name="Whitman W."/>
        </authorList>
    </citation>
    <scope>NUCLEOTIDE SEQUENCE [LARGE SCALE GENOMIC DNA]</scope>
    <source>
        <strain evidence="2 3">X5P2</strain>
    </source>
</reference>
<evidence type="ECO:0000313" key="2">
    <source>
        <dbReference type="EMBL" id="MBB5328798.1"/>
    </source>
</evidence>
<dbReference type="Proteomes" id="UP000535182">
    <property type="component" value="Unassembled WGS sequence"/>
</dbReference>
<keyword evidence="3" id="KW-1185">Reference proteome</keyword>
<dbReference type="EMBL" id="JACHEB010000005">
    <property type="protein sequence ID" value="MBB5328798.1"/>
    <property type="molecule type" value="Genomic_DNA"/>
</dbReference>
<accession>A0A9X0QEH4</accession>
<evidence type="ECO:0000313" key="3">
    <source>
        <dbReference type="Proteomes" id="UP000535182"/>
    </source>
</evidence>
<proteinExistence type="predicted"/>
<name>A0A9X0QEH4_9BACT</name>
<gene>
    <name evidence="2" type="ORF">HDF14_002414</name>
</gene>
<comment type="caution">
    <text evidence="2">The sequence shown here is derived from an EMBL/GenBank/DDBJ whole genome shotgun (WGS) entry which is preliminary data.</text>
</comment>
<organism evidence="2 3">
    <name type="scientific">Tunturiibacter gelidiferens</name>
    <dbReference type="NCBI Taxonomy" id="3069689"/>
    <lineage>
        <taxon>Bacteria</taxon>
        <taxon>Pseudomonadati</taxon>
        <taxon>Acidobacteriota</taxon>
        <taxon>Terriglobia</taxon>
        <taxon>Terriglobales</taxon>
        <taxon>Acidobacteriaceae</taxon>
        <taxon>Tunturiibacter</taxon>
    </lineage>
</organism>
<keyword evidence="1" id="KW-0732">Signal</keyword>
<protein>
    <submittedName>
        <fullName evidence="2">Uncharacterized protein</fullName>
    </submittedName>
</protein>
<sequence length="62" mass="6690">MSVKHFRVVLATRLLLLALIPLAACNNNKQPEKPSIKTFASPDDAGNMAIAAAKSGDLRPRF</sequence>
<feature type="signal peptide" evidence="1">
    <location>
        <begin position="1"/>
        <end position="23"/>
    </location>
</feature>
<evidence type="ECO:0000256" key="1">
    <source>
        <dbReference type="SAM" id="SignalP"/>
    </source>
</evidence>
<feature type="chain" id="PRO_5040885406" evidence="1">
    <location>
        <begin position="24"/>
        <end position="62"/>
    </location>
</feature>
<dbReference type="AlphaFoldDB" id="A0A9X0QEH4"/>